<dbReference type="InterPro" id="IPR036397">
    <property type="entry name" value="RNaseH_sf"/>
</dbReference>
<sequence>MHQTSSVLYGDDCDQPYYDKHDEEVEITLMAAGDASDGKMDSLLAEKLKKLLIDMEQEDPALLKSVDNVTRNCETCIKYKKQHPRPVVALSMAKTFNETVAMDLKVWRIGTYFLVLMDLATRFCRAILIRDKKAETIIKCLFTDWISLFGAPKQFLSDNGGEFNNDEMRGVADSFAIKL</sequence>
<gene>
    <name evidence="2" type="ORF">HAZT_HAZT003652</name>
</gene>
<dbReference type="EMBL" id="JQDR03007971">
    <property type="protein sequence ID" value="KAA0197823.1"/>
    <property type="molecule type" value="Genomic_DNA"/>
</dbReference>
<feature type="non-terminal residue" evidence="2">
    <location>
        <position position="179"/>
    </location>
</feature>
<dbReference type="PROSITE" id="PS50994">
    <property type="entry name" value="INTEGRASE"/>
    <property type="match status" value="1"/>
</dbReference>
<dbReference type="PANTHER" id="PTHR37984">
    <property type="entry name" value="PROTEIN CBG26694"/>
    <property type="match status" value="1"/>
</dbReference>
<dbReference type="Proteomes" id="UP000711488">
    <property type="component" value="Unassembled WGS sequence"/>
</dbReference>
<dbReference type="SUPFAM" id="SSF53098">
    <property type="entry name" value="Ribonuclease H-like"/>
    <property type="match status" value="1"/>
</dbReference>
<dbReference type="AlphaFoldDB" id="A0A6A0H2Z0"/>
<accession>A0A6A0H2Z0</accession>
<reference evidence="2" key="1">
    <citation type="submission" date="2014-08" db="EMBL/GenBank/DDBJ databases">
        <authorList>
            <person name="Murali S."/>
            <person name="Richards S."/>
            <person name="Bandaranaike D."/>
            <person name="Bellair M."/>
            <person name="Blankenburg K."/>
            <person name="Chao H."/>
            <person name="Dinh H."/>
            <person name="Doddapaneni H."/>
            <person name="Dugan-Rocha S."/>
            <person name="Elkadiri S."/>
            <person name="Gnanaolivu R."/>
            <person name="Hughes D."/>
            <person name="Lee S."/>
            <person name="Li M."/>
            <person name="Ming W."/>
            <person name="Munidasa M."/>
            <person name="Muniz J."/>
            <person name="Nguyen L."/>
            <person name="Osuji N."/>
            <person name="Pu L.-L."/>
            <person name="Puazo M."/>
            <person name="Skinner E."/>
            <person name="Qu C."/>
            <person name="Quiroz J."/>
            <person name="Raj R."/>
            <person name="Weissenberger G."/>
            <person name="Xin Y."/>
            <person name="Zou X."/>
            <person name="Han Y."/>
            <person name="Worley K."/>
            <person name="Muzny D."/>
            <person name="Gibbs R."/>
        </authorList>
    </citation>
    <scope>NUCLEOTIDE SEQUENCE</scope>
    <source>
        <strain evidence="2">HAZT.00-mixed</strain>
        <tissue evidence="2">Whole organism</tissue>
    </source>
</reference>
<feature type="domain" description="Integrase catalytic" evidence="1">
    <location>
        <begin position="82"/>
        <end position="179"/>
    </location>
</feature>
<dbReference type="GO" id="GO:0003676">
    <property type="term" value="F:nucleic acid binding"/>
    <property type="evidence" value="ECO:0007669"/>
    <property type="project" value="InterPro"/>
</dbReference>
<organism evidence="2">
    <name type="scientific">Hyalella azteca</name>
    <name type="common">Amphipod</name>
    <dbReference type="NCBI Taxonomy" id="294128"/>
    <lineage>
        <taxon>Eukaryota</taxon>
        <taxon>Metazoa</taxon>
        <taxon>Ecdysozoa</taxon>
        <taxon>Arthropoda</taxon>
        <taxon>Crustacea</taxon>
        <taxon>Multicrustacea</taxon>
        <taxon>Malacostraca</taxon>
        <taxon>Eumalacostraca</taxon>
        <taxon>Peracarida</taxon>
        <taxon>Amphipoda</taxon>
        <taxon>Senticaudata</taxon>
        <taxon>Talitrida</taxon>
        <taxon>Talitroidea</taxon>
        <taxon>Hyalellidae</taxon>
        <taxon>Hyalella</taxon>
    </lineage>
</organism>
<dbReference type="InterPro" id="IPR050951">
    <property type="entry name" value="Retrovirus_Pol_polyprotein"/>
</dbReference>
<name>A0A6A0H2Z0_HYAAZ</name>
<evidence type="ECO:0000313" key="2">
    <source>
        <dbReference type="EMBL" id="KAA0197823.1"/>
    </source>
</evidence>
<evidence type="ECO:0000259" key="1">
    <source>
        <dbReference type="PROSITE" id="PS50994"/>
    </source>
</evidence>
<comment type="caution">
    <text evidence="2">The sequence shown here is derived from an EMBL/GenBank/DDBJ whole genome shotgun (WGS) entry which is preliminary data.</text>
</comment>
<dbReference type="Pfam" id="PF00665">
    <property type="entry name" value="rve"/>
    <property type="match status" value="1"/>
</dbReference>
<dbReference type="InterPro" id="IPR001584">
    <property type="entry name" value="Integrase_cat-core"/>
</dbReference>
<proteinExistence type="predicted"/>
<dbReference type="GO" id="GO:0015074">
    <property type="term" value="P:DNA integration"/>
    <property type="evidence" value="ECO:0007669"/>
    <property type="project" value="InterPro"/>
</dbReference>
<protein>
    <recommendedName>
        <fullName evidence="1">Integrase catalytic domain-containing protein</fullName>
    </recommendedName>
</protein>
<reference evidence="2" key="2">
    <citation type="journal article" date="2018" name="Environ. Sci. Technol.">
        <title>The Toxicogenome of Hyalella azteca: A Model for Sediment Ecotoxicology and Evolutionary Toxicology.</title>
        <authorList>
            <person name="Poynton H.C."/>
            <person name="Hasenbein S."/>
            <person name="Benoit J.B."/>
            <person name="Sepulveda M.S."/>
            <person name="Poelchau M.F."/>
            <person name="Hughes D.S.T."/>
            <person name="Murali S.C."/>
            <person name="Chen S."/>
            <person name="Glastad K.M."/>
            <person name="Goodisman M.A.D."/>
            <person name="Werren J.H."/>
            <person name="Vineis J.H."/>
            <person name="Bowen J.L."/>
            <person name="Friedrich M."/>
            <person name="Jones J."/>
            <person name="Robertson H.M."/>
            <person name="Feyereisen R."/>
            <person name="Mechler-Hickson A."/>
            <person name="Mathers N."/>
            <person name="Lee C.E."/>
            <person name="Colbourne J.K."/>
            <person name="Biales A."/>
            <person name="Johnston J.S."/>
            <person name="Wellborn G.A."/>
            <person name="Rosendale A.J."/>
            <person name="Cridge A.G."/>
            <person name="Munoz-Torres M.C."/>
            <person name="Bain P.A."/>
            <person name="Manny A.R."/>
            <person name="Major K.M."/>
            <person name="Lambert F.N."/>
            <person name="Vulpe C.D."/>
            <person name="Tuck P."/>
            <person name="Blalock B.J."/>
            <person name="Lin Y.Y."/>
            <person name="Smith M.E."/>
            <person name="Ochoa-Acuna H."/>
            <person name="Chen M.M."/>
            <person name="Childers C.P."/>
            <person name="Qu J."/>
            <person name="Dugan S."/>
            <person name="Lee S.L."/>
            <person name="Chao H."/>
            <person name="Dinh H."/>
            <person name="Han Y."/>
            <person name="Doddapaneni H."/>
            <person name="Worley K.C."/>
            <person name="Muzny D.M."/>
            <person name="Gibbs R.A."/>
            <person name="Richards S."/>
        </authorList>
    </citation>
    <scope>NUCLEOTIDE SEQUENCE</scope>
    <source>
        <strain evidence="2">HAZT.00-mixed</strain>
        <tissue evidence="2">Whole organism</tissue>
    </source>
</reference>
<dbReference type="Gene3D" id="3.30.420.10">
    <property type="entry name" value="Ribonuclease H-like superfamily/Ribonuclease H"/>
    <property type="match status" value="1"/>
</dbReference>
<dbReference type="InterPro" id="IPR012337">
    <property type="entry name" value="RNaseH-like_sf"/>
</dbReference>
<reference evidence="2" key="3">
    <citation type="submission" date="2019-06" db="EMBL/GenBank/DDBJ databases">
        <authorList>
            <person name="Poynton C."/>
            <person name="Hasenbein S."/>
            <person name="Benoit J.B."/>
            <person name="Sepulveda M.S."/>
            <person name="Poelchau M.F."/>
            <person name="Murali S.C."/>
            <person name="Chen S."/>
            <person name="Glastad K.M."/>
            <person name="Werren J.H."/>
            <person name="Vineis J.H."/>
            <person name="Bowen J.L."/>
            <person name="Friedrich M."/>
            <person name="Jones J."/>
            <person name="Robertson H.M."/>
            <person name="Feyereisen R."/>
            <person name="Mechler-Hickson A."/>
            <person name="Mathers N."/>
            <person name="Lee C.E."/>
            <person name="Colbourne J.K."/>
            <person name="Biales A."/>
            <person name="Johnston J.S."/>
            <person name="Wellborn G.A."/>
            <person name="Rosendale A.J."/>
            <person name="Cridge A.G."/>
            <person name="Munoz-Torres M.C."/>
            <person name="Bain P.A."/>
            <person name="Manny A.R."/>
            <person name="Major K.M."/>
            <person name="Lambert F.N."/>
            <person name="Vulpe C.D."/>
            <person name="Tuck P."/>
            <person name="Blalock B.J."/>
            <person name="Lin Y.-Y."/>
            <person name="Smith M.E."/>
            <person name="Ochoa-Acuna H."/>
            <person name="Chen M.-J.M."/>
            <person name="Childers C.P."/>
            <person name="Qu J."/>
            <person name="Dugan S."/>
            <person name="Lee S.L."/>
            <person name="Chao H."/>
            <person name="Dinh H."/>
            <person name="Han Y."/>
            <person name="Doddapaneni H."/>
            <person name="Worley K.C."/>
            <person name="Muzny D.M."/>
            <person name="Gibbs R.A."/>
            <person name="Richards S."/>
        </authorList>
    </citation>
    <scope>NUCLEOTIDE SEQUENCE</scope>
    <source>
        <strain evidence="2">HAZT.00-mixed</strain>
        <tissue evidence="2">Whole organism</tissue>
    </source>
</reference>
<dbReference type="PANTHER" id="PTHR37984:SF5">
    <property type="entry name" value="PROTEIN NYNRIN-LIKE"/>
    <property type="match status" value="1"/>
</dbReference>